<evidence type="ECO:0000313" key="3">
    <source>
        <dbReference type="Proteomes" id="UP000241158"/>
    </source>
</evidence>
<feature type="region of interest" description="Disordered" evidence="1">
    <location>
        <begin position="1"/>
        <end position="21"/>
    </location>
</feature>
<protein>
    <submittedName>
        <fullName evidence="2">Uncharacterized protein</fullName>
    </submittedName>
</protein>
<keyword evidence="3" id="KW-1185">Reference proteome</keyword>
<dbReference type="EMBL" id="PGGN01000002">
    <property type="protein sequence ID" value="PSH57865.1"/>
    <property type="molecule type" value="Genomic_DNA"/>
</dbReference>
<gene>
    <name evidence="2" type="ORF">CU100_09225</name>
</gene>
<dbReference type="Proteomes" id="UP000241158">
    <property type="component" value="Unassembled WGS sequence"/>
</dbReference>
<reference evidence="3" key="1">
    <citation type="submission" date="2017-11" db="EMBL/GenBank/DDBJ databases">
        <authorList>
            <person name="Kuznetsova I."/>
            <person name="Sazanova A."/>
            <person name="Chirak E."/>
            <person name="Safronova V."/>
            <person name="Willems A."/>
        </authorList>
    </citation>
    <scope>NUCLEOTIDE SEQUENCE [LARGE SCALE GENOMIC DNA]</scope>
    <source>
        <strain evidence="3">PEPV15</strain>
    </source>
</reference>
<evidence type="ECO:0000256" key="1">
    <source>
        <dbReference type="SAM" id="MobiDB-lite"/>
    </source>
</evidence>
<dbReference type="AlphaFoldDB" id="A0A2P7AUH6"/>
<evidence type="ECO:0000313" key="2">
    <source>
        <dbReference type="EMBL" id="PSH57865.1"/>
    </source>
</evidence>
<accession>A0A2P7AUH6</accession>
<comment type="caution">
    <text evidence="2">The sequence shown here is derived from an EMBL/GenBank/DDBJ whole genome shotgun (WGS) entry which is preliminary data.</text>
</comment>
<proteinExistence type="predicted"/>
<organism evidence="2 3">
    <name type="scientific">Phyllobacterium endophyticum</name>
    <dbReference type="NCBI Taxonomy" id="1149773"/>
    <lineage>
        <taxon>Bacteria</taxon>
        <taxon>Pseudomonadati</taxon>
        <taxon>Pseudomonadota</taxon>
        <taxon>Alphaproteobacteria</taxon>
        <taxon>Hyphomicrobiales</taxon>
        <taxon>Phyllobacteriaceae</taxon>
        <taxon>Phyllobacterium</taxon>
    </lineage>
</organism>
<sequence length="69" mass="7509">MTDKISSKRRGDAVNVLRRNDDGSDENWVQATVVSNFESVITVEYSDGVKEVIPWVSGRIGVDVAGRAG</sequence>
<name>A0A2P7AUH6_9HYPH</name>